<evidence type="ECO:0000256" key="1">
    <source>
        <dbReference type="ARBA" id="ARBA00022723"/>
    </source>
</evidence>
<dbReference type="InParanoid" id="A0A5J5F2D0"/>
<feature type="region of interest" description="Disordered" evidence="5">
    <location>
        <begin position="685"/>
        <end position="707"/>
    </location>
</feature>
<feature type="region of interest" description="Disordered" evidence="5">
    <location>
        <begin position="206"/>
        <end position="226"/>
    </location>
</feature>
<dbReference type="GO" id="GO:0008270">
    <property type="term" value="F:zinc ion binding"/>
    <property type="evidence" value="ECO:0007669"/>
    <property type="project" value="UniProtKB-KW"/>
</dbReference>
<keyword evidence="3" id="KW-0862">Zinc</keyword>
<feature type="compositionally biased region" description="Basic and acidic residues" evidence="5">
    <location>
        <begin position="413"/>
        <end position="428"/>
    </location>
</feature>
<feature type="compositionally biased region" description="Basic and acidic residues" evidence="5">
    <location>
        <begin position="685"/>
        <end position="696"/>
    </location>
</feature>
<feature type="compositionally biased region" description="Basic and acidic residues" evidence="5">
    <location>
        <begin position="356"/>
        <end position="368"/>
    </location>
</feature>
<keyword evidence="8" id="KW-1185">Reference proteome</keyword>
<accession>A0A5J5F2D0</accession>
<evidence type="ECO:0000259" key="6">
    <source>
        <dbReference type="PROSITE" id="PS51266"/>
    </source>
</evidence>
<reference evidence="7 8" key="1">
    <citation type="submission" date="2019-09" db="EMBL/GenBank/DDBJ databases">
        <title>Draft genome of the ectomycorrhizal ascomycete Sphaerosporella brunnea.</title>
        <authorList>
            <consortium name="DOE Joint Genome Institute"/>
            <person name="Benucci G.M."/>
            <person name="Marozzi G."/>
            <person name="Antonielli L."/>
            <person name="Sanchez S."/>
            <person name="Marco P."/>
            <person name="Wang X."/>
            <person name="Falini L.B."/>
            <person name="Barry K."/>
            <person name="Haridas S."/>
            <person name="Lipzen A."/>
            <person name="Labutti K."/>
            <person name="Grigoriev I.V."/>
            <person name="Murat C."/>
            <person name="Martin F."/>
            <person name="Albertini E."/>
            <person name="Donnini D."/>
            <person name="Bonito G."/>
        </authorList>
    </citation>
    <scope>NUCLEOTIDE SEQUENCE [LARGE SCALE GENOMIC DNA]</scope>
    <source>
        <strain evidence="7 8">Sb_GMNB300</strain>
    </source>
</reference>
<name>A0A5J5F2D0_9PEZI</name>
<feature type="compositionally biased region" description="Basic residues" evidence="5">
    <location>
        <begin position="697"/>
        <end position="707"/>
    </location>
</feature>
<dbReference type="AlphaFoldDB" id="A0A5J5F2D0"/>
<sequence length="707" mass="79247">MASPTARGQIAAQRGRRHNHPRVPASKAVARPQPQNHQDARTFELSQLQRRFGCTPTPSPNSETNGTKFTLNLKPSDPDFVYAIDVLKLRLTVPEYYKEDGEGDLSGVSIEVLNTEIPLGYRVNVERGFDVLVDEAVKRHSSSTLMDLMKSLDKGLERMLSGEKAETLKIIPNYSPAISLPPPPPQPTQLPAQAPVEHQKMVIVTVPTPPPPTSEQRAAARARRDQETRQLEARLKFSDVFSKSQDGIEYVVPLETRRKDLLPVPLQPIRSVRLIVPMGYDIQPARIELVGVPDDIKERVQKRFADVIEGNRGTSLTAALNILSARLHLWASEEKEDIKKKIEAIETETATEKIAGEKNEVVEGEKMSKNSLPNKSHIKVIPRPPEWSLPQGDESDDDDFCGAEESSGEDQEGQDKAAAADDVHHSVQERGTSLSCPGVQMSGIELLEVLTLNVNIKCARCKTEKEILNLKGTPSGTAPKPQAFLCDQCSATMGIGFRKDFIHQNSHRLGFFDLDGCTVTEILPSSFTPQCICSAPLPAPGLKDMVRGQSVSANCRECHRKMGLYIPEFKLLRITHGETLNLEKLPLKTKDKERYVVGTELPHRGRCQHYRKSTRWFRFSCCTKVYPCDKCHDDAENHPSEHANRMICGLCSREQNYRPDDCRFCGNAFLSKKLSHYWEGGKGTRDKRLMSRNDPRKYKRLGKKPEE</sequence>
<evidence type="ECO:0000256" key="3">
    <source>
        <dbReference type="ARBA" id="ARBA00022833"/>
    </source>
</evidence>
<keyword evidence="1" id="KW-0479">Metal-binding</keyword>
<dbReference type="PROSITE" id="PS51266">
    <property type="entry name" value="ZF_CHY"/>
    <property type="match status" value="1"/>
</dbReference>
<dbReference type="OrthoDB" id="10253329at2759"/>
<feature type="compositionally biased region" description="Acidic residues" evidence="5">
    <location>
        <begin position="393"/>
        <end position="412"/>
    </location>
</feature>
<dbReference type="Pfam" id="PF05495">
    <property type="entry name" value="zf-CHY"/>
    <property type="match status" value="1"/>
</dbReference>
<protein>
    <recommendedName>
        <fullName evidence="6">CHY-type domain-containing protein</fullName>
    </recommendedName>
</protein>
<evidence type="ECO:0000256" key="2">
    <source>
        <dbReference type="ARBA" id="ARBA00022771"/>
    </source>
</evidence>
<feature type="region of interest" description="Disordered" evidence="5">
    <location>
        <begin position="356"/>
        <end position="431"/>
    </location>
</feature>
<dbReference type="EMBL" id="VXIS01000051">
    <property type="protein sequence ID" value="KAA8910052.1"/>
    <property type="molecule type" value="Genomic_DNA"/>
</dbReference>
<dbReference type="InterPro" id="IPR008913">
    <property type="entry name" value="Znf_CHY"/>
</dbReference>
<dbReference type="SUPFAM" id="SSF161219">
    <property type="entry name" value="CHY zinc finger-like"/>
    <property type="match status" value="1"/>
</dbReference>
<dbReference type="InterPro" id="IPR037274">
    <property type="entry name" value="Znf_CHY_sf"/>
</dbReference>
<evidence type="ECO:0000313" key="7">
    <source>
        <dbReference type="EMBL" id="KAA8910052.1"/>
    </source>
</evidence>
<gene>
    <name evidence="7" type="ORF">FN846DRAFT_775669</name>
</gene>
<feature type="compositionally biased region" description="Low complexity" evidence="5">
    <location>
        <begin position="1"/>
        <end position="13"/>
    </location>
</feature>
<proteinExistence type="predicted"/>
<keyword evidence="2 4" id="KW-0863">Zinc-finger</keyword>
<evidence type="ECO:0000256" key="5">
    <source>
        <dbReference type="SAM" id="MobiDB-lite"/>
    </source>
</evidence>
<evidence type="ECO:0000313" key="8">
    <source>
        <dbReference type="Proteomes" id="UP000326924"/>
    </source>
</evidence>
<comment type="caution">
    <text evidence="7">The sequence shown here is derived from an EMBL/GenBank/DDBJ whole genome shotgun (WGS) entry which is preliminary data.</text>
</comment>
<organism evidence="7 8">
    <name type="scientific">Sphaerosporella brunnea</name>
    <dbReference type="NCBI Taxonomy" id="1250544"/>
    <lineage>
        <taxon>Eukaryota</taxon>
        <taxon>Fungi</taxon>
        <taxon>Dikarya</taxon>
        <taxon>Ascomycota</taxon>
        <taxon>Pezizomycotina</taxon>
        <taxon>Pezizomycetes</taxon>
        <taxon>Pezizales</taxon>
        <taxon>Pyronemataceae</taxon>
        <taxon>Sphaerosporella</taxon>
    </lineage>
</organism>
<evidence type="ECO:0000256" key="4">
    <source>
        <dbReference type="PROSITE-ProRule" id="PRU00601"/>
    </source>
</evidence>
<dbReference type="Proteomes" id="UP000326924">
    <property type="component" value="Unassembled WGS sequence"/>
</dbReference>
<feature type="region of interest" description="Disordered" evidence="5">
    <location>
        <begin position="1"/>
        <end position="38"/>
    </location>
</feature>
<feature type="domain" description="CHY-type" evidence="6">
    <location>
        <begin position="600"/>
        <end position="667"/>
    </location>
</feature>